<gene>
    <name evidence="3" type="ORF">FSW04_21060</name>
</gene>
<feature type="domain" description="DUF1918" evidence="2">
    <location>
        <begin position="85"/>
        <end position="133"/>
    </location>
</feature>
<evidence type="ECO:0000259" key="2">
    <source>
        <dbReference type="Pfam" id="PF08940"/>
    </source>
</evidence>
<dbReference type="InterPro" id="IPR015035">
    <property type="entry name" value="DUF1918"/>
</dbReference>
<dbReference type="SUPFAM" id="SSF50118">
    <property type="entry name" value="Cell growth inhibitor/plasmid maintenance toxic component"/>
    <property type="match status" value="1"/>
</dbReference>
<dbReference type="Gene3D" id="2.30.30.440">
    <property type="entry name" value="Domain of unknown function DUF1918"/>
    <property type="match status" value="1"/>
</dbReference>
<feature type="compositionally biased region" description="Low complexity" evidence="1">
    <location>
        <begin position="32"/>
        <end position="65"/>
    </location>
</feature>
<dbReference type="AlphaFoldDB" id="A0A5B8UB11"/>
<dbReference type="KEGG" id="bsol:FSW04_21060"/>
<dbReference type="Proteomes" id="UP000321805">
    <property type="component" value="Chromosome"/>
</dbReference>
<sequence>MRRRAPARARHLRRAPRRARRVPGRRRRARPARAGLARPRPAGAPGARQRVVGRAAPRGLPGGRPAPRRARRPGAGRVRARSGVRTGDRLEVRGLPGSASRHGMILEVLGEGAHEHYRVRWDEEHESLFFPGSGEGLHIVHPPRRRSARGK</sequence>
<feature type="compositionally biased region" description="Basic residues" evidence="1">
    <location>
        <begin position="66"/>
        <end position="82"/>
    </location>
</feature>
<keyword evidence="4" id="KW-1185">Reference proteome</keyword>
<feature type="compositionally biased region" description="Basic residues" evidence="1">
    <location>
        <begin position="1"/>
        <end position="31"/>
    </location>
</feature>
<protein>
    <submittedName>
        <fullName evidence="3">DUF1918 domain-containing protein</fullName>
    </submittedName>
</protein>
<organism evidence="3 4">
    <name type="scientific">Baekduia soli</name>
    <dbReference type="NCBI Taxonomy" id="496014"/>
    <lineage>
        <taxon>Bacteria</taxon>
        <taxon>Bacillati</taxon>
        <taxon>Actinomycetota</taxon>
        <taxon>Thermoleophilia</taxon>
        <taxon>Solirubrobacterales</taxon>
        <taxon>Baekduiaceae</taxon>
        <taxon>Baekduia</taxon>
    </lineage>
</organism>
<proteinExistence type="predicted"/>
<evidence type="ECO:0000256" key="1">
    <source>
        <dbReference type="SAM" id="MobiDB-lite"/>
    </source>
</evidence>
<feature type="region of interest" description="Disordered" evidence="1">
    <location>
        <begin position="1"/>
        <end position="96"/>
    </location>
</feature>
<name>A0A5B8UB11_9ACTN</name>
<evidence type="ECO:0000313" key="4">
    <source>
        <dbReference type="Proteomes" id="UP000321805"/>
    </source>
</evidence>
<accession>A0A5B8UB11</accession>
<evidence type="ECO:0000313" key="3">
    <source>
        <dbReference type="EMBL" id="QEC49811.1"/>
    </source>
</evidence>
<dbReference type="EMBL" id="CP042430">
    <property type="protein sequence ID" value="QEC49811.1"/>
    <property type="molecule type" value="Genomic_DNA"/>
</dbReference>
<dbReference type="Pfam" id="PF08940">
    <property type="entry name" value="DUF1918"/>
    <property type="match status" value="1"/>
</dbReference>
<dbReference type="OrthoDB" id="4828144at2"/>
<reference evidence="3 4" key="1">
    <citation type="journal article" date="2018" name="J. Microbiol.">
        <title>Baekduia soli gen. nov., sp. nov., a novel bacterium isolated from the soil of Baekdu Mountain and proposal of a novel family name, Baekduiaceae fam. nov.</title>
        <authorList>
            <person name="An D.S."/>
            <person name="Siddiqi M.Z."/>
            <person name="Kim K.H."/>
            <person name="Yu H.S."/>
            <person name="Im W.T."/>
        </authorList>
    </citation>
    <scope>NUCLEOTIDE SEQUENCE [LARGE SCALE GENOMIC DNA]</scope>
    <source>
        <strain evidence="3 4">BR7-21</strain>
    </source>
</reference>